<protein>
    <submittedName>
        <fullName evidence="1">Uncharacterized protein</fullName>
    </submittedName>
</protein>
<organism evidence="1 2">
    <name type="scientific">Candidatus Yanofskybacteria bacterium RIFCSPHIGHO2_01_FULL_48_25b</name>
    <dbReference type="NCBI Taxonomy" id="1802672"/>
    <lineage>
        <taxon>Bacteria</taxon>
        <taxon>Candidatus Yanofskyibacteriota</taxon>
    </lineage>
</organism>
<comment type="caution">
    <text evidence="1">The sequence shown here is derived from an EMBL/GenBank/DDBJ whole genome shotgun (WGS) entry which is preliminary data.</text>
</comment>
<proteinExistence type="predicted"/>
<dbReference type="Proteomes" id="UP000177605">
    <property type="component" value="Unassembled WGS sequence"/>
</dbReference>
<reference evidence="1 2" key="1">
    <citation type="journal article" date="2016" name="Nat. Commun.">
        <title>Thousands of microbial genomes shed light on interconnected biogeochemical processes in an aquifer system.</title>
        <authorList>
            <person name="Anantharaman K."/>
            <person name="Brown C.T."/>
            <person name="Hug L.A."/>
            <person name="Sharon I."/>
            <person name="Castelle C.J."/>
            <person name="Probst A.J."/>
            <person name="Thomas B.C."/>
            <person name="Singh A."/>
            <person name="Wilkins M.J."/>
            <person name="Karaoz U."/>
            <person name="Brodie E.L."/>
            <person name="Williams K.H."/>
            <person name="Hubbard S.S."/>
            <person name="Banfield J.F."/>
        </authorList>
    </citation>
    <scope>NUCLEOTIDE SEQUENCE [LARGE SCALE GENOMIC DNA]</scope>
</reference>
<dbReference type="AlphaFoldDB" id="A0A1F8F4L3"/>
<accession>A0A1F8F4L3</accession>
<evidence type="ECO:0000313" key="2">
    <source>
        <dbReference type="Proteomes" id="UP000177605"/>
    </source>
</evidence>
<dbReference type="EMBL" id="MGJM01000003">
    <property type="protein sequence ID" value="OGN07186.1"/>
    <property type="molecule type" value="Genomic_DNA"/>
</dbReference>
<name>A0A1F8F4L3_9BACT</name>
<gene>
    <name evidence="1" type="ORF">A2669_00380</name>
</gene>
<evidence type="ECO:0000313" key="1">
    <source>
        <dbReference type="EMBL" id="OGN07186.1"/>
    </source>
</evidence>
<sequence length="78" mass="8981">METVVKRPLDWLTELRSRKVSLIRLSPENPEVLAEVAAIIIEMGQFRLEHPQQAGIVMQWELELLDSFPGVEQPDDQN</sequence>